<name>A0A8B6C1T8_MYTGA</name>
<organism evidence="2 3">
    <name type="scientific">Mytilus galloprovincialis</name>
    <name type="common">Mediterranean mussel</name>
    <dbReference type="NCBI Taxonomy" id="29158"/>
    <lineage>
        <taxon>Eukaryota</taxon>
        <taxon>Metazoa</taxon>
        <taxon>Spiralia</taxon>
        <taxon>Lophotrochozoa</taxon>
        <taxon>Mollusca</taxon>
        <taxon>Bivalvia</taxon>
        <taxon>Autobranchia</taxon>
        <taxon>Pteriomorphia</taxon>
        <taxon>Mytilida</taxon>
        <taxon>Mytiloidea</taxon>
        <taxon>Mytilidae</taxon>
        <taxon>Mytilinae</taxon>
        <taxon>Mytilus</taxon>
    </lineage>
</organism>
<dbReference type="SUPFAM" id="SSF52980">
    <property type="entry name" value="Restriction endonuclease-like"/>
    <property type="match status" value="1"/>
</dbReference>
<reference evidence="2" key="1">
    <citation type="submission" date="2018-11" db="EMBL/GenBank/DDBJ databases">
        <authorList>
            <person name="Alioto T."/>
            <person name="Alioto T."/>
        </authorList>
    </citation>
    <scope>NUCLEOTIDE SEQUENCE</scope>
</reference>
<dbReference type="PANTHER" id="PTHR47526">
    <property type="entry name" value="ATP-DEPENDENT DNA HELICASE"/>
    <property type="match status" value="1"/>
</dbReference>
<dbReference type="Proteomes" id="UP000596742">
    <property type="component" value="Unassembled WGS sequence"/>
</dbReference>
<proteinExistence type="predicted"/>
<feature type="domain" description="YqaJ viral recombinase" evidence="1">
    <location>
        <begin position="343"/>
        <end position="498"/>
    </location>
</feature>
<dbReference type="Pfam" id="PF09588">
    <property type="entry name" value="YqaJ"/>
    <property type="match status" value="1"/>
</dbReference>
<comment type="caution">
    <text evidence="2">The sequence shown here is derived from an EMBL/GenBank/DDBJ whole genome shotgun (WGS) entry which is preliminary data.</text>
</comment>
<evidence type="ECO:0000313" key="3">
    <source>
        <dbReference type="Proteomes" id="UP000596742"/>
    </source>
</evidence>
<dbReference type="InterPro" id="IPR019080">
    <property type="entry name" value="YqaJ_viral_recombinase"/>
</dbReference>
<dbReference type="OrthoDB" id="6046704at2759"/>
<dbReference type="GO" id="GO:0006281">
    <property type="term" value="P:DNA repair"/>
    <property type="evidence" value="ECO:0007669"/>
    <property type="project" value="UniProtKB-ARBA"/>
</dbReference>
<protein>
    <recommendedName>
        <fullName evidence="1">YqaJ viral recombinase domain-containing protein</fullName>
    </recommendedName>
</protein>
<evidence type="ECO:0000313" key="2">
    <source>
        <dbReference type="EMBL" id="VDH99186.1"/>
    </source>
</evidence>
<keyword evidence="3" id="KW-1185">Reference proteome</keyword>
<dbReference type="EMBL" id="UYJE01001106">
    <property type="protein sequence ID" value="VDH99186.1"/>
    <property type="molecule type" value="Genomic_DNA"/>
</dbReference>
<dbReference type="Gene3D" id="3.90.320.10">
    <property type="match status" value="1"/>
</dbReference>
<dbReference type="CDD" id="cd22343">
    <property type="entry name" value="PDDEXK_lambda_exonuclease-like"/>
    <property type="match status" value="1"/>
</dbReference>
<dbReference type="AlphaFoldDB" id="A0A8B6C1T8"/>
<gene>
    <name evidence="2" type="ORF">MGAL_10B068366</name>
</gene>
<dbReference type="InterPro" id="IPR011604">
    <property type="entry name" value="PDDEXK-like_dom_sf"/>
</dbReference>
<evidence type="ECO:0000259" key="1">
    <source>
        <dbReference type="Pfam" id="PF09588"/>
    </source>
</evidence>
<dbReference type="InterPro" id="IPR011335">
    <property type="entry name" value="Restrct_endonuc-II-like"/>
</dbReference>
<accession>A0A8B6C1T8</accession>
<sequence length="533" mass="60860">MKTQNVALLTGRWDTYPQQTTKLTMAAELNRMLKPALRSFLMERGMTVSDYSVQQLRELAFKAVELDLPVISTPDDTDSFLQFRSTVVVNGEKVTFPTVFQCDQKGWTDDLKNIPVFSMADVFAYLVSYAKWTPSRLRTYKNERGFRLSKSNHISSAESFNLPHEHFYIKASCIRETSQKADPYMTWCLVNSEGVCISAGCHCTADDGGCKHVVALLFCLANWSDRHIDRNTETCTDTKCGWDIPRKVSVPMKLDSIEAIEQYTQSMIMSAGLHNLIQGHDTQIIEVLDKSEDSLTMPKSIIESAEDFLENSSFLEYLKSKVNQDDCDQIYSLTEGQSDNQNWYEYRLGRITSSIIPLVYHYQGNDKNNYIVRQILDKNNNFSTPAMIYGKEREHLARDLYSKEYISEHEKAVVELSGLIINKDIPHLGASPDAIVNCKCCGKGIVEIKCPYTFKNLTLDEISEKKYHLTKTSDGVIKLKKTSNWYIQIQSQMAISNLQWCDFVLYLEGSIKTEKHKLHVERINLIPSCGVVY</sequence>